<evidence type="ECO:0000256" key="4">
    <source>
        <dbReference type="SAM" id="SignalP"/>
    </source>
</evidence>
<dbReference type="InterPro" id="IPR038404">
    <property type="entry name" value="TRAP_DctP_sf"/>
</dbReference>
<keyword evidence="3 4" id="KW-0732">Signal</keyword>
<dbReference type="PANTHER" id="PTHR33376:SF7">
    <property type="entry name" value="C4-DICARBOXYLATE-BINDING PROTEIN DCTB"/>
    <property type="match status" value="1"/>
</dbReference>
<proteinExistence type="inferred from homology"/>
<name>A0ABZ0PTG0_9PSED</name>
<dbReference type="NCBIfam" id="TIGR00787">
    <property type="entry name" value="dctP"/>
    <property type="match status" value="1"/>
</dbReference>
<keyword evidence="2" id="KW-0813">Transport</keyword>
<feature type="chain" id="PRO_5045623909" evidence="4">
    <location>
        <begin position="23"/>
        <end position="331"/>
    </location>
</feature>
<dbReference type="NCBIfam" id="NF037995">
    <property type="entry name" value="TRAP_S1"/>
    <property type="match status" value="1"/>
</dbReference>
<dbReference type="InterPro" id="IPR004682">
    <property type="entry name" value="TRAP_DctP"/>
</dbReference>
<evidence type="ECO:0000256" key="3">
    <source>
        <dbReference type="ARBA" id="ARBA00022729"/>
    </source>
</evidence>
<dbReference type="EMBL" id="CP137892">
    <property type="protein sequence ID" value="WPC04440.1"/>
    <property type="molecule type" value="Genomic_DNA"/>
</dbReference>
<reference evidence="5 6" key="1">
    <citation type="submission" date="2023-11" db="EMBL/GenBank/DDBJ databases">
        <title>Complete genome of Pseudomonas benzenivorans BA3361.</title>
        <authorList>
            <person name="Shin S.Y."/>
            <person name="Song J."/>
            <person name="Kang H."/>
        </authorList>
    </citation>
    <scope>NUCLEOTIDE SEQUENCE [LARGE SCALE GENOMIC DNA]</scope>
    <source>
        <strain evidence="5 6">HNIBRBA3361</strain>
    </source>
</reference>
<evidence type="ECO:0000313" key="6">
    <source>
        <dbReference type="Proteomes" id="UP001305928"/>
    </source>
</evidence>
<feature type="signal peptide" evidence="4">
    <location>
        <begin position="1"/>
        <end position="22"/>
    </location>
</feature>
<dbReference type="Proteomes" id="UP001305928">
    <property type="component" value="Chromosome"/>
</dbReference>
<protein>
    <submittedName>
        <fullName evidence="5">DctP family TRAP transporter solute-binding subunit</fullName>
    </submittedName>
</protein>
<dbReference type="PANTHER" id="PTHR33376">
    <property type="match status" value="1"/>
</dbReference>
<comment type="similarity">
    <text evidence="1">Belongs to the bacterial solute-binding protein 7 family.</text>
</comment>
<keyword evidence="6" id="KW-1185">Reference proteome</keyword>
<dbReference type="PIRSF" id="PIRSF006470">
    <property type="entry name" value="DctB"/>
    <property type="match status" value="1"/>
</dbReference>
<evidence type="ECO:0000256" key="2">
    <source>
        <dbReference type="ARBA" id="ARBA00022448"/>
    </source>
</evidence>
<sequence length="331" mass="36648">MFKPLLALFCSLSLLASHAALAEAKAPIVIKFSHVVAQDTPKGQGALLFKKLVEERLAGEVAVEVYPNATLFGDADELEALRSNQVQLLAPSLSKFGAYTQQLQLFDLPFLFDDLAAVKRFQKRDKGRELLRSMAQHNIYGLAYWNNGMKQLSANRPLRLPADAKGLAFRIQPSEVLAAQFDQLGAQAVKLPFADTVAALQNGTVQGAENPWSNIASQQLDRLQPFVTETAHGSLNYMLVSNSTFWNGIPFRIRSELEAIIEEVSLAVGRAAEQLNRRDRAQLLAAGRTQLIELTPAELAAWRQAMQPLWQRYEAQIGADVLRAAQTVNRR</sequence>
<dbReference type="Gene3D" id="3.40.190.170">
    <property type="entry name" value="Bacterial extracellular solute-binding protein, family 7"/>
    <property type="match status" value="1"/>
</dbReference>
<organism evidence="5 6">
    <name type="scientific">Pseudomonas benzenivorans</name>
    <dbReference type="NCBI Taxonomy" id="556533"/>
    <lineage>
        <taxon>Bacteria</taxon>
        <taxon>Pseudomonadati</taxon>
        <taxon>Pseudomonadota</taxon>
        <taxon>Gammaproteobacteria</taxon>
        <taxon>Pseudomonadales</taxon>
        <taxon>Pseudomonadaceae</taxon>
        <taxon>Pseudomonas</taxon>
    </lineage>
</organism>
<dbReference type="RefSeq" id="WP_318643537.1">
    <property type="nucleotide sequence ID" value="NZ_CP137892.1"/>
</dbReference>
<accession>A0ABZ0PTG0</accession>
<dbReference type="InterPro" id="IPR018389">
    <property type="entry name" value="DctP_fam"/>
</dbReference>
<dbReference type="Pfam" id="PF03480">
    <property type="entry name" value="DctP"/>
    <property type="match status" value="1"/>
</dbReference>
<evidence type="ECO:0000256" key="1">
    <source>
        <dbReference type="ARBA" id="ARBA00009023"/>
    </source>
</evidence>
<gene>
    <name evidence="5" type="ORF">SBP02_16960</name>
</gene>
<evidence type="ECO:0000313" key="5">
    <source>
        <dbReference type="EMBL" id="WPC04440.1"/>
    </source>
</evidence>